<comment type="catalytic activity">
    <reaction evidence="3">
        <text>a phosphate monoester + H2O = an alcohol + phosphate</text>
        <dbReference type="Rhea" id="RHEA:15017"/>
        <dbReference type="ChEBI" id="CHEBI:15377"/>
        <dbReference type="ChEBI" id="CHEBI:30879"/>
        <dbReference type="ChEBI" id="CHEBI:43474"/>
        <dbReference type="ChEBI" id="CHEBI:67140"/>
        <dbReference type="EC" id="3.1.3.2"/>
    </reaction>
</comment>
<name>V4A001_LOTGI</name>
<evidence type="ECO:0000259" key="7">
    <source>
        <dbReference type="Pfam" id="PF16656"/>
    </source>
</evidence>
<dbReference type="InterPro" id="IPR004843">
    <property type="entry name" value="Calcineurin-like_PHP"/>
</dbReference>
<dbReference type="OMA" id="MFKSYLY"/>
<dbReference type="GeneID" id="20240530"/>
<evidence type="ECO:0000313" key="9">
    <source>
        <dbReference type="Proteomes" id="UP000030746"/>
    </source>
</evidence>
<dbReference type="CTD" id="20240530"/>
<organism evidence="8 9">
    <name type="scientific">Lottia gigantea</name>
    <name type="common">Giant owl limpet</name>
    <dbReference type="NCBI Taxonomy" id="225164"/>
    <lineage>
        <taxon>Eukaryota</taxon>
        <taxon>Metazoa</taxon>
        <taxon>Spiralia</taxon>
        <taxon>Lophotrochozoa</taxon>
        <taxon>Mollusca</taxon>
        <taxon>Gastropoda</taxon>
        <taxon>Patellogastropoda</taxon>
        <taxon>Lottioidea</taxon>
        <taxon>Lottiidae</taxon>
        <taxon>Lottia</taxon>
    </lineage>
</organism>
<dbReference type="Pfam" id="PF14008">
    <property type="entry name" value="Metallophos_C"/>
    <property type="match status" value="1"/>
</dbReference>
<dbReference type="EMBL" id="KB203049">
    <property type="protein sequence ID" value="ESO86581.1"/>
    <property type="molecule type" value="Genomic_DNA"/>
</dbReference>
<dbReference type="InterPro" id="IPR008963">
    <property type="entry name" value="Purple_acid_Pase-like_N"/>
</dbReference>
<dbReference type="InterPro" id="IPR029052">
    <property type="entry name" value="Metallo-depent_PP-like"/>
</dbReference>
<accession>V4A001</accession>
<keyword evidence="3" id="KW-0378">Hydrolase</keyword>
<gene>
    <name evidence="8" type="ORF">LOTGIDRAFT_167105</name>
</gene>
<protein>
    <recommendedName>
        <fullName evidence="3">Purple acid phosphatase</fullName>
        <ecNumber evidence="3">3.1.3.2</ecNumber>
    </recommendedName>
</protein>
<dbReference type="GO" id="GO:0046872">
    <property type="term" value="F:metal ion binding"/>
    <property type="evidence" value="ECO:0007669"/>
    <property type="project" value="InterPro"/>
</dbReference>
<reference evidence="8 9" key="1">
    <citation type="journal article" date="2013" name="Nature">
        <title>Insights into bilaterian evolution from three spiralian genomes.</title>
        <authorList>
            <person name="Simakov O."/>
            <person name="Marletaz F."/>
            <person name="Cho S.J."/>
            <person name="Edsinger-Gonzales E."/>
            <person name="Havlak P."/>
            <person name="Hellsten U."/>
            <person name="Kuo D.H."/>
            <person name="Larsson T."/>
            <person name="Lv J."/>
            <person name="Arendt D."/>
            <person name="Savage R."/>
            <person name="Osoegawa K."/>
            <person name="de Jong P."/>
            <person name="Grimwood J."/>
            <person name="Chapman J.A."/>
            <person name="Shapiro H."/>
            <person name="Aerts A."/>
            <person name="Otillar R.P."/>
            <person name="Terry A.Y."/>
            <person name="Boore J.L."/>
            <person name="Grigoriev I.V."/>
            <person name="Lindberg D.R."/>
            <person name="Seaver E.C."/>
            <person name="Weisblat D.A."/>
            <person name="Putnam N.H."/>
            <person name="Rokhsar D.S."/>
        </authorList>
    </citation>
    <scope>NUCLEOTIDE SEQUENCE [LARGE SCALE GENOMIC DNA]</scope>
</reference>
<keyword evidence="4" id="KW-1133">Transmembrane helix</keyword>
<dbReference type="KEGG" id="lgi:LOTGIDRAFT_167105"/>
<dbReference type="Pfam" id="PF16656">
    <property type="entry name" value="Pur_ac_phosph_N"/>
    <property type="match status" value="1"/>
</dbReference>
<dbReference type="OrthoDB" id="45007at2759"/>
<keyword evidence="4" id="KW-0812">Transmembrane</keyword>
<evidence type="ECO:0000256" key="2">
    <source>
        <dbReference type="ARBA" id="ARBA00023180"/>
    </source>
</evidence>
<dbReference type="EC" id="3.1.3.2" evidence="3"/>
<comment type="similarity">
    <text evidence="3">Belongs to the metallophosphoesterase superfamily. Purple acid phosphatase family.</text>
</comment>
<evidence type="ECO:0000259" key="5">
    <source>
        <dbReference type="Pfam" id="PF00149"/>
    </source>
</evidence>
<dbReference type="Gene3D" id="2.60.40.380">
    <property type="entry name" value="Purple acid phosphatase-like, N-terminal"/>
    <property type="match status" value="1"/>
</dbReference>
<dbReference type="PANTHER" id="PTHR45867">
    <property type="entry name" value="PURPLE ACID PHOSPHATASE"/>
    <property type="match status" value="1"/>
</dbReference>
<dbReference type="SUPFAM" id="SSF56300">
    <property type="entry name" value="Metallo-dependent phosphatases"/>
    <property type="match status" value="1"/>
</dbReference>
<dbReference type="InterPro" id="IPR041792">
    <property type="entry name" value="MPP_PAP"/>
</dbReference>
<dbReference type="SUPFAM" id="SSF49363">
    <property type="entry name" value="Purple acid phosphatase, N-terminal domain"/>
    <property type="match status" value="1"/>
</dbReference>
<evidence type="ECO:0000259" key="6">
    <source>
        <dbReference type="Pfam" id="PF14008"/>
    </source>
</evidence>
<keyword evidence="9" id="KW-1185">Reference proteome</keyword>
<feature type="domain" description="Purple acid phosphatase N-terminal" evidence="7">
    <location>
        <begin position="9"/>
        <end position="100"/>
    </location>
</feature>
<dbReference type="Gene3D" id="3.60.21.10">
    <property type="match status" value="1"/>
</dbReference>
<proteinExistence type="inferred from homology"/>
<dbReference type="CDD" id="cd00839">
    <property type="entry name" value="MPP_PAPs"/>
    <property type="match status" value="1"/>
</dbReference>
<feature type="domain" description="Purple acid phosphatase C-terminal" evidence="6">
    <location>
        <begin position="325"/>
        <end position="386"/>
    </location>
</feature>
<evidence type="ECO:0000256" key="4">
    <source>
        <dbReference type="SAM" id="Phobius"/>
    </source>
</evidence>
<evidence type="ECO:0000313" key="8">
    <source>
        <dbReference type="EMBL" id="ESO86581.1"/>
    </source>
</evidence>
<keyword evidence="1" id="KW-0732">Signal</keyword>
<evidence type="ECO:0000256" key="1">
    <source>
        <dbReference type="ARBA" id="ARBA00022729"/>
    </source>
</evidence>
<evidence type="ECO:0000256" key="3">
    <source>
        <dbReference type="RuleBase" id="RU361203"/>
    </source>
</evidence>
<dbReference type="STRING" id="225164.V4A001"/>
<dbReference type="InterPro" id="IPR015914">
    <property type="entry name" value="PAPs_N"/>
</dbReference>
<feature type="transmembrane region" description="Helical" evidence="4">
    <location>
        <begin position="444"/>
        <end position="467"/>
    </location>
</feature>
<dbReference type="Proteomes" id="UP000030746">
    <property type="component" value="Unassembled WGS sequence"/>
</dbReference>
<sequence length="524" mass="60891">MKLKVKCLPEKVHINYGNNIGEMIIMWTTPDDCSTIVRFDTSPWNFQYQASGSSLNIEQINQSSAKYIHRVILQNLEGDKTYFYRPISNDVSTGPFYFKTKPITKDWIPKFLIHSTINTDILSYINNQVLTGDITALFSTHNYNYDNQNIKYNDEIVKMVEGITTKIPYLLSPSNQEKLSDIFTEYRHEFSMPGTDWPIPMNKLWYSIDIGPIHFISYSTEVFFTSNKNYRQEQRDWLIADLKQANTKRTERPWVIALGHRPMYCTNITNSDCSTTDSTVRAGFEDIFYTYGVDIVLQSHEPLYERLWPTYKDVVLSDNYTNPMAPIQITVGPTVDTNIDNNDNNTEEWSAFHLTNGTKSIGSLQVINETHIQYDQITADSKVLDTFWIVQENHGPFQREKLPEKVEEKIEETIKKNGEKPVYADKNTENEKDNLYETDKHQRIYIGVAFGCLFVVIVVFIVVIRSCRRKQRTSRRWESMDFNYTKKFYSTPKANGSSKMIDDDTDFEIDMTDGNLATTKLLDD</sequence>
<feature type="domain" description="Calcineurin-like phosphoesterase" evidence="5">
    <location>
        <begin position="131"/>
        <end position="302"/>
    </location>
</feature>
<dbReference type="GO" id="GO:0003993">
    <property type="term" value="F:acid phosphatase activity"/>
    <property type="evidence" value="ECO:0007669"/>
    <property type="project" value="UniProtKB-EC"/>
</dbReference>
<dbReference type="RefSeq" id="XP_009062814.1">
    <property type="nucleotide sequence ID" value="XM_009064566.1"/>
</dbReference>
<dbReference type="InterPro" id="IPR025733">
    <property type="entry name" value="PAPs_C"/>
</dbReference>
<dbReference type="HOGENOM" id="CLU_013387_5_0_1"/>
<dbReference type="AlphaFoldDB" id="V4A001"/>
<keyword evidence="4" id="KW-0472">Membrane</keyword>
<keyword evidence="2" id="KW-0325">Glycoprotein</keyword>
<dbReference type="Pfam" id="PF00149">
    <property type="entry name" value="Metallophos"/>
    <property type="match status" value="1"/>
</dbReference>
<dbReference type="PANTHER" id="PTHR45867:SF10">
    <property type="entry name" value="PURPLE ACID PHOSPHATASE"/>
    <property type="match status" value="1"/>
</dbReference>